<dbReference type="Pfam" id="PF22936">
    <property type="entry name" value="Pol_BBD"/>
    <property type="match status" value="1"/>
</dbReference>
<comment type="catalytic activity">
    <reaction evidence="21">
        <text>DNA(n) + a 2'-deoxyribonucleoside 5'-triphosphate = DNA(n+1) + diphosphate</text>
        <dbReference type="Rhea" id="RHEA:22508"/>
        <dbReference type="Rhea" id="RHEA-COMP:17339"/>
        <dbReference type="Rhea" id="RHEA-COMP:17340"/>
        <dbReference type="ChEBI" id="CHEBI:33019"/>
        <dbReference type="ChEBI" id="CHEBI:61560"/>
        <dbReference type="ChEBI" id="CHEBI:173112"/>
        <dbReference type="EC" id="2.7.7.7"/>
    </reaction>
</comment>
<proteinExistence type="predicted"/>
<evidence type="ECO:0000259" key="23">
    <source>
        <dbReference type="PROSITE" id="PS50994"/>
    </source>
</evidence>
<dbReference type="Gene3D" id="3.30.420.10">
    <property type="entry name" value="Ribonuclease H-like superfamily/Ribonuclease H"/>
    <property type="match status" value="1"/>
</dbReference>
<evidence type="ECO:0000256" key="1">
    <source>
        <dbReference type="ARBA" id="ARBA00002180"/>
    </source>
</evidence>
<keyword evidence="25" id="KW-1185">Reference proteome</keyword>
<feature type="region of interest" description="Disordered" evidence="22">
    <location>
        <begin position="210"/>
        <end position="230"/>
    </location>
</feature>
<evidence type="ECO:0000256" key="6">
    <source>
        <dbReference type="ARBA" id="ARBA00022722"/>
    </source>
</evidence>
<keyword evidence="16" id="KW-0808">Transferase</keyword>
<evidence type="ECO:0000256" key="17">
    <source>
        <dbReference type="ARBA" id="ARBA00023113"/>
    </source>
</evidence>
<dbReference type="Pfam" id="PF25597">
    <property type="entry name" value="SH3_retrovirus"/>
    <property type="match status" value="1"/>
</dbReference>
<feature type="compositionally biased region" description="Basic and acidic residues" evidence="22">
    <location>
        <begin position="896"/>
        <end position="910"/>
    </location>
</feature>
<dbReference type="GO" id="GO:0032196">
    <property type="term" value="P:transposition"/>
    <property type="evidence" value="ECO:0007669"/>
    <property type="project" value="UniProtKB-KW"/>
</dbReference>
<dbReference type="InterPro" id="IPR054722">
    <property type="entry name" value="PolX-like_BBD"/>
</dbReference>
<dbReference type="GO" id="GO:0006508">
    <property type="term" value="P:proteolysis"/>
    <property type="evidence" value="ECO:0007669"/>
    <property type="project" value="UniProtKB-KW"/>
</dbReference>
<dbReference type="GO" id="GO:0015074">
    <property type="term" value="P:DNA integration"/>
    <property type="evidence" value="ECO:0007669"/>
    <property type="project" value="UniProtKB-KW"/>
</dbReference>
<evidence type="ECO:0000256" key="10">
    <source>
        <dbReference type="ARBA" id="ARBA00022801"/>
    </source>
</evidence>
<evidence type="ECO:0000256" key="4">
    <source>
        <dbReference type="ARBA" id="ARBA00022670"/>
    </source>
</evidence>
<evidence type="ECO:0000256" key="7">
    <source>
        <dbReference type="ARBA" id="ARBA00022723"/>
    </source>
</evidence>
<evidence type="ECO:0000256" key="5">
    <source>
        <dbReference type="ARBA" id="ARBA00022695"/>
    </source>
</evidence>
<comment type="function">
    <text evidence="1">The aspartyl protease (PR) mediates the proteolytic cleavages of the Gag and Gag-Pol polyproteins after assembly of the VLP.</text>
</comment>
<dbReference type="GO" id="GO:0008233">
    <property type="term" value="F:peptidase activity"/>
    <property type="evidence" value="ECO:0007669"/>
    <property type="project" value="UniProtKB-KW"/>
</dbReference>
<keyword evidence="16" id="KW-0239">DNA-directed DNA polymerase</keyword>
<dbReference type="InterPro" id="IPR012337">
    <property type="entry name" value="RNaseH-like_sf"/>
</dbReference>
<dbReference type="Proteomes" id="UP000654918">
    <property type="component" value="Unassembled WGS sequence"/>
</dbReference>
<accession>A0A8H6JJB5</accession>
<dbReference type="GO" id="GO:0005634">
    <property type="term" value="C:nucleus"/>
    <property type="evidence" value="ECO:0007669"/>
    <property type="project" value="UniProtKB-ARBA"/>
</dbReference>
<evidence type="ECO:0000256" key="16">
    <source>
        <dbReference type="ARBA" id="ARBA00022932"/>
    </source>
</evidence>
<keyword evidence="13" id="KW-0694">RNA-binding</keyword>
<evidence type="ECO:0000313" key="24">
    <source>
        <dbReference type="EMBL" id="KAF6813883.1"/>
    </source>
</evidence>
<feature type="region of interest" description="Disordered" evidence="22">
    <location>
        <begin position="891"/>
        <end position="923"/>
    </location>
</feature>
<keyword evidence="4" id="KW-0645">Protease</keyword>
<sequence length="942" mass="105512">MAEFKTLSSTIPRLLGESNWAQWLVLIGATLRANKVKKYVDSDVPEPADTDARATWESGRDVAYNLLITASELQINKLLNAGWEDNGDPHALMEALRKYIPKVSEDAVGALVDEFAKGDAGDHKTLHNALQRTQYLRKRIGDLCGSVSDHFWSIMLLNYFKQRLPDTYKHFTNRNQKPTWAEVIETIYTLAQDEEQKMGLASYKKAASNTASSSASSTSGNRRKEDKASKLCDHCGKTHDTKTCYLAHPDHIPADHKYRESILKRSREHVCDKTCKWDAKKEATQTSVFVRGTSGALGQSALADVAVRSSPIAQGCNVVSQAVLSAVGREYIERDDIILDSGCTTSIFNSLDLFTEYREQPGLSPFTAADGNLIRPEGTGTVFFQTRDPSNPHKTIDWTIDGVEYSPQSPANLLSPGKLRRGDIEYDYASCGLVNIVTKQCLAEVKWVADVCVIPIEQNASVTPNVALALAGVRRKRKPTLHLMHRRLIHAHPSRVIEACRRVGITFPQSEIELFHCEACQLAKSTEIISRDAPLPLTQIGEEIHVDLIEVKPLSRAGKRYALHYLDRYPGYHYLTLLANHNYNTIIEAIKAFETRFENLTGLKVKTWTCDGAPELLKAFKDPHFVHTRLKPTTAYTPSMNGPIERAGRTIVEAARTQVIDAGLPEDLWDYALDSTVQILNLLPSPTKGNLSPHEIMARELNLHIDREPPRIEHLRTWGCTAYVHKKGPNKPLRSSKMEARAMKGRLVGYNSLRGHVYHVYVPAKDKVFSCRDVQFFEGPEHTVLRPMGQDEDFVGFDHDALFSEPDIAIPYPVANKDHPAQGDNGGDDMQSTDGVEKTVDNDYVESYMSPPPEDILPFDKQRSDASPMANTADLSHLEAIPEEEDFFSLEEEEADHIQPRDPDQDRQPRAEPTVSSDRPRRASAVLTYRHFLSYTLPTGQL</sequence>
<protein>
    <submittedName>
        <fullName evidence="24">KilA-N domain-containing protein</fullName>
    </submittedName>
</protein>
<dbReference type="GO" id="GO:0005524">
    <property type="term" value="F:ATP binding"/>
    <property type="evidence" value="ECO:0007669"/>
    <property type="project" value="UniProtKB-KW"/>
</dbReference>
<comment type="caution">
    <text evidence="24">The sequence shown here is derived from an EMBL/GenBank/DDBJ whole genome shotgun (WGS) entry which is preliminary data.</text>
</comment>
<name>A0A8H6JJB5_9PEZI</name>
<dbReference type="GO" id="GO:0046872">
    <property type="term" value="F:metal ion binding"/>
    <property type="evidence" value="ECO:0007669"/>
    <property type="project" value="UniProtKB-KW"/>
</dbReference>
<feature type="compositionally biased region" description="Low complexity" evidence="22">
    <location>
        <begin position="210"/>
        <end position="219"/>
    </location>
</feature>
<feature type="domain" description="Integrase catalytic" evidence="23">
    <location>
        <begin position="532"/>
        <end position="701"/>
    </location>
</feature>
<feature type="region of interest" description="Disordered" evidence="22">
    <location>
        <begin position="814"/>
        <end position="871"/>
    </location>
</feature>
<dbReference type="EMBL" id="WIGO01000394">
    <property type="protein sequence ID" value="KAF6813883.1"/>
    <property type="molecule type" value="Genomic_DNA"/>
</dbReference>
<dbReference type="InterPro" id="IPR001584">
    <property type="entry name" value="Integrase_cat-core"/>
</dbReference>
<keyword evidence="17" id="KW-0917">Virion maturation</keyword>
<dbReference type="GO" id="GO:0004519">
    <property type="term" value="F:endonuclease activity"/>
    <property type="evidence" value="ECO:0007669"/>
    <property type="project" value="UniProtKB-KW"/>
</dbReference>
<dbReference type="InterPro" id="IPR039537">
    <property type="entry name" value="Retrotran_Ty1/copia-like"/>
</dbReference>
<evidence type="ECO:0000256" key="12">
    <source>
        <dbReference type="ARBA" id="ARBA00022842"/>
    </source>
</evidence>
<keyword evidence="7" id="KW-0479">Metal-binding</keyword>
<keyword evidence="10" id="KW-0378">Hydrolase</keyword>
<keyword evidence="18" id="KW-0238">DNA-binding</keyword>
<evidence type="ECO:0000256" key="22">
    <source>
        <dbReference type="SAM" id="MobiDB-lite"/>
    </source>
</evidence>
<evidence type="ECO:0000256" key="20">
    <source>
        <dbReference type="ARBA" id="ARBA00048173"/>
    </source>
</evidence>
<dbReference type="PANTHER" id="PTHR42648:SF11">
    <property type="entry name" value="TRANSPOSON TY4-P GAG-POL POLYPROTEIN"/>
    <property type="match status" value="1"/>
</dbReference>
<keyword evidence="6" id="KW-0540">Nuclease</keyword>
<dbReference type="InterPro" id="IPR057670">
    <property type="entry name" value="SH3_retrovirus"/>
</dbReference>
<dbReference type="GO" id="GO:0003964">
    <property type="term" value="F:RNA-directed DNA polymerase activity"/>
    <property type="evidence" value="ECO:0007669"/>
    <property type="project" value="UniProtKB-KW"/>
</dbReference>
<keyword evidence="2" id="KW-0815">Transposition</keyword>
<keyword evidence="14" id="KW-0229">DNA integration</keyword>
<dbReference type="InterPro" id="IPR036397">
    <property type="entry name" value="RNaseH_sf"/>
</dbReference>
<dbReference type="GO" id="GO:0003887">
    <property type="term" value="F:DNA-directed DNA polymerase activity"/>
    <property type="evidence" value="ECO:0007669"/>
    <property type="project" value="UniProtKB-KW"/>
</dbReference>
<dbReference type="GO" id="GO:0003723">
    <property type="term" value="F:RNA binding"/>
    <property type="evidence" value="ECO:0007669"/>
    <property type="project" value="UniProtKB-KW"/>
</dbReference>
<dbReference type="GO" id="GO:0003677">
    <property type="term" value="F:DNA binding"/>
    <property type="evidence" value="ECO:0007669"/>
    <property type="project" value="UniProtKB-KW"/>
</dbReference>
<dbReference type="PROSITE" id="PS50994">
    <property type="entry name" value="INTEGRASE"/>
    <property type="match status" value="1"/>
</dbReference>
<evidence type="ECO:0000256" key="13">
    <source>
        <dbReference type="ARBA" id="ARBA00022884"/>
    </source>
</evidence>
<comment type="catalytic activity">
    <reaction evidence="20">
        <text>DNA(n) + a 2'-deoxyribonucleoside 5'-triphosphate = DNA(n+1) + diphosphate</text>
        <dbReference type="Rhea" id="RHEA:22508"/>
        <dbReference type="Rhea" id="RHEA-COMP:17339"/>
        <dbReference type="Rhea" id="RHEA-COMP:17340"/>
        <dbReference type="ChEBI" id="CHEBI:33019"/>
        <dbReference type="ChEBI" id="CHEBI:61560"/>
        <dbReference type="ChEBI" id="CHEBI:173112"/>
        <dbReference type="EC" id="2.7.7.49"/>
    </reaction>
</comment>
<evidence type="ECO:0000256" key="14">
    <source>
        <dbReference type="ARBA" id="ARBA00022908"/>
    </source>
</evidence>
<evidence type="ECO:0000256" key="8">
    <source>
        <dbReference type="ARBA" id="ARBA00022741"/>
    </source>
</evidence>
<keyword evidence="9" id="KW-0255">Endonuclease</keyword>
<keyword evidence="19" id="KW-0233">DNA recombination</keyword>
<evidence type="ECO:0000256" key="19">
    <source>
        <dbReference type="ARBA" id="ARBA00023172"/>
    </source>
</evidence>
<evidence type="ECO:0000256" key="15">
    <source>
        <dbReference type="ARBA" id="ARBA00022918"/>
    </source>
</evidence>
<keyword evidence="5" id="KW-0548">Nucleotidyltransferase</keyword>
<dbReference type="SUPFAM" id="SSF53098">
    <property type="entry name" value="Ribonuclease H-like"/>
    <property type="match status" value="1"/>
</dbReference>
<evidence type="ECO:0000256" key="21">
    <source>
        <dbReference type="ARBA" id="ARBA00049244"/>
    </source>
</evidence>
<evidence type="ECO:0000313" key="25">
    <source>
        <dbReference type="Proteomes" id="UP000654918"/>
    </source>
</evidence>
<dbReference type="GO" id="GO:0006310">
    <property type="term" value="P:DNA recombination"/>
    <property type="evidence" value="ECO:0007669"/>
    <property type="project" value="UniProtKB-KW"/>
</dbReference>
<dbReference type="AlphaFoldDB" id="A0A8H6JJB5"/>
<keyword evidence="15" id="KW-0695">RNA-directed DNA polymerase</keyword>
<evidence type="ECO:0000256" key="9">
    <source>
        <dbReference type="ARBA" id="ARBA00022759"/>
    </source>
</evidence>
<keyword evidence="3" id="KW-1188">Viral release from host cell</keyword>
<keyword evidence="12" id="KW-0460">Magnesium</keyword>
<dbReference type="PANTHER" id="PTHR42648">
    <property type="entry name" value="TRANSPOSASE, PUTATIVE-RELATED"/>
    <property type="match status" value="1"/>
</dbReference>
<organism evidence="24 25">
    <name type="scientific">Colletotrichum plurivorum</name>
    <dbReference type="NCBI Taxonomy" id="2175906"/>
    <lineage>
        <taxon>Eukaryota</taxon>
        <taxon>Fungi</taxon>
        <taxon>Dikarya</taxon>
        <taxon>Ascomycota</taxon>
        <taxon>Pezizomycotina</taxon>
        <taxon>Sordariomycetes</taxon>
        <taxon>Hypocreomycetidae</taxon>
        <taxon>Glomerellales</taxon>
        <taxon>Glomerellaceae</taxon>
        <taxon>Colletotrichum</taxon>
        <taxon>Colletotrichum orchidearum species complex</taxon>
    </lineage>
</organism>
<reference evidence="24" key="1">
    <citation type="journal article" date="2020" name="Phytopathology">
        <title>Genome Sequence Resources of Colletotrichum truncatum, C. plurivorum, C. musicola, and C. sojae: Four Species Pathogenic to Soybean (Glycine max).</title>
        <authorList>
            <person name="Rogerio F."/>
            <person name="Boufleur T.R."/>
            <person name="Ciampi-Guillardi M."/>
            <person name="Sukno S.A."/>
            <person name="Thon M.R."/>
            <person name="Massola Junior N.S."/>
            <person name="Baroncelli R."/>
        </authorList>
    </citation>
    <scope>NUCLEOTIDE SEQUENCE</scope>
    <source>
        <strain evidence="24">LFN00145</strain>
    </source>
</reference>
<evidence type="ECO:0000256" key="2">
    <source>
        <dbReference type="ARBA" id="ARBA00022578"/>
    </source>
</evidence>
<gene>
    <name evidence="24" type="ORF">CPLU01_14545</name>
</gene>
<keyword evidence="8" id="KW-0547">Nucleotide-binding</keyword>
<evidence type="ECO:0000256" key="11">
    <source>
        <dbReference type="ARBA" id="ARBA00022840"/>
    </source>
</evidence>
<evidence type="ECO:0000256" key="3">
    <source>
        <dbReference type="ARBA" id="ARBA00022612"/>
    </source>
</evidence>
<evidence type="ECO:0000256" key="18">
    <source>
        <dbReference type="ARBA" id="ARBA00023125"/>
    </source>
</evidence>
<keyword evidence="11" id="KW-0067">ATP-binding</keyword>